<dbReference type="AlphaFoldDB" id="R9P7F4"/>
<feature type="region of interest" description="Disordered" evidence="1">
    <location>
        <begin position="1"/>
        <end position="26"/>
    </location>
</feature>
<proteinExistence type="predicted"/>
<evidence type="ECO:0000313" key="3">
    <source>
        <dbReference type="Proteomes" id="UP000014071"/>
    </source>
</evidence>
<organism evidence="2 3">
    <name type="scientific">Pseudozyma hubeiensis (strain SY62)</name>
    <name type="common">Yeast</name>
    <dbReference type="NCBI Taxonomy" id="1305764"/>
    <lineage>
        <taxon>Eukaryota</taxon>
        <taxon>Fungi</taxon>
        <taxon>Dikarya</taxon>
        <taxon>Basidiomycota</taxon>
        <taxon>Ustilaginomycotina</taxon>
        <taxon>Ustilaginomycetes</taxon>
        <taxon>Ustilaginales</taxon>
        <taxon>Ustilaginaceae</taxon>
        <taxon>Pseudozyma</taxon>
    </lineage>
</organism>
<keyword evidence="3" id="KW-1185">Reference proteome</keyword>
<dbReference type="Proteomes" id="UP000014071">
    <property type="component" value="Unassembled WGS sequence"/>
</dbReference>
<reference evidence="3" key="1">
    <citation type="journal article" date="2013" name="Genome Announc.">
        <title>Draft genome sequence of the basidiomycetous yeast-like fungus Pseudozyma hubeiensis SY62, which produces an abundant amount of the biosurfactant mannosylerythritol lipids.</title>
        <authorList>
            <person name="Konishi M."/>
            <person name="Hatada Y."/>
            <person name="Horiuchi J."/>
        </authorList>
    </citation>
    <scope>NUCLEOTIDE SEQUENCE [LARGE SCALE GENOMIC DNA]</scope>
    <source>
        <strain evidence="3">SY62</strain>
    </source>
</reference>
<accession>R9P7F4</accession>
<dbReference type="RefSeq" id="XP_012190868.1">
    <property type="nucleotide sequence ID" value="XM_012335478.1"/>
</dbReference>
<gene>
    <name evidence="2" type="ORF">PHSY_004866</name>
</gene>
<evidence type="ECO:0000256" key="1">
    <source>
        <dbReference type="SAM" id="MobiDB-lite"/>
    </source>
</evidence>
<dbReference type="HOGENOM" id="CLU_2146981_0_0_1"/>
<name>R9P7F4_PSEHS</name>
<dbReference type="EMBL" id="DF238808">
    <property type="protein sequence ID" value="GAC97281.1"/>
    <property type="molecule type" value="Genomic_DNA"/>
</dbReference>
<sequence>MRGLHPSGVRAELERRGKTIKASGHARSGGSRFLALFGTAARNGTKSRFYAFEPSPRGEKGQFEMHRGRTLQEKSGFKFFDARAETEKVVDDEPQEEKEHKLALGLLFSFLQ</sequence>
<dbReference type="GeneID" id="24110147"/>
<evidence type="ECO:0000313" key="2">
    <source>
        <dbReference type="EMBL" id="GAC97281.1"/>
    </source>
</evidence>
<protein>
    <submittedName>
        <fullName evidence="2">Nucleolar protein NOP58</fullName>
    </submittedName>
</protein>